<dbReference type="Gene3D" id="2.30.22.10">
    <property type="entry name" value="Head domain of nucleotide exchange factor GrpE"/>
    <property type="match status" value="1"/>
</dbReference>
<evidence type="ECO:0000256" key="2">
    <source>
        <dbReference type="ARBA" id="ARBA00023186"/>
    </source>
</evidence>
<dbReference type="HAMAP" id="MF_01151">
    <property type="entry name" value="GrpE"/>
    <property type="match status" value="1"/>
</dbReference>
<dbReference type="CDD" id="cd00446">
    <property type="entry name" value="GrpE"/>
    <property type="match status" value="1"/>
</dbReference>
<dbReference type="SUPFAM" id="SSF51064">
    <property type="entry name" value="Head domain of nucleotide exchange factor GrpE"/>
    <property type="match status" value="1"/>
</dbReference>
<dbReference type="InterPro" id="IPR013805">
    <property type="entry name" value="GrpE_CC"/>
</dbReference>
<dbReference type="PRINTS" id="PR00773">
    <property type="entry name" value="GRPEPROTEIN"/>
</dbReference>
<dbReference type="PANTHER" id="PTHR21237">
    <property type="entry name" value="GRPE PROTEIN"/>
    <property type="match status" value="1"/>
</dbReference>
<dbReference type="EMBL" id="JAVFWL010000003">
    <property type="protein sequence ID" value="KAK6741976.1"/>
    <property type="molecule type" value="Genomic_DNA"/>
</dbReference>
<comment type="similarity">
    <text evidence="1 3">Belongs to the GrpE family.</text>
</comment>
<dbReference type="InterPro" id="IPR000740">
    <property type="entry name" value="GrpE"/>
</dbReference>
<proteinExistence type="inferred from homology"/>
<keyword evidence="5" id="KW-1185">Reference proteome</keyword>
<dbReference type="SUPFAM" id="SSF58014">
    <property type="entry name" value="Coiled-coil domain of nucleotide exchange factor GrpE"/>
    <property type="match status" value="1"/>
</dbReference>
<evidence type="ECO:0000313" key="4">
    <source>
        <dbReference type="EMBL" id="KAK6741976.1"/>
    </source>
</evidence>
<gene>
    <name evidence="4" type="primary">Necator_chrIII.g10462</name>
    <name evidence="4" type="ORF">RB195_009697</name>
</gene>
<dbReference type="InterPro" id="IPR009012">
    <property type="entry name" value="GrpE_head"/>
</dbReference>
<protein>
    <recommendedName>
        <fullName evidence="6">GrpE protein homolog</fullName>
    </recommendedName>
</protein>
<evidence type="ECO:0000256" key="3">
    <source>
        <dbReference type="RuleBase" id="RU004478"/>
    </source>
</evidence>
<sequence>MLFKMLCRRLGGLVFRTTALNSSFFGATYARPVLRFRPPSLATVSYNSTSANNAENDGGGTKFNLKRRDGKRLTGAEFFDVVKEVASKEGKEDFAVPIPAFEALLAEYDALLNEGLDWKDKYQRSLAETENVRKRGFKQTEEAKVFAIQGFCKDLLEVADVLDLAVDSVKEEQLKSADKTLSDLHQGIVMTRTVLLNTFKKHGLNPVNPIGEKFDPNLHEAVFQVPPGPDAKAEPGHIMHVSKIGYSLKDRPVRAAQVGVVTES</sequence>
<organism evidence="4 5">
    <name type="scientific">Necator americanus</name>
    <name type="common">Human hookworm</name>
    <dbReference type="NCBI Taxonomy" id="51031"/>
    <lineage>
        <taxon>Eukaryota</taxon>
        <taxon>Metazoa</taxon>
        <taxon>Ecdysozoa</taxon>
        <taxon>Nematoda</taxon>
        <taxon>Chromadorea</taxon>
        <taxon>Rhabditida</taxon>
        <taxon>Rhabditina</taxon>
        <taxon>Rhabditomorpha</taxon>
        <taxon>Strongyloidea</taxon>
        <taxon>Ancylostomatidae</taxon>
        <taxon>Bunostominae</taxon>
        <taxon>Necator</taxon>
    </lineage>
</organism>
<evidence type="ECO:0000256" key="1">
    <source>
        <dbReference type="ARBA" id="ARBA00009054"/>
    </source>
</evidence>
<keyword evidence="2" id="KW-0143">Chaperone</keyword>
<comment type="caution">
    <text evidence="4">The sequence shown here is derived from an EMBL/GenBank/DDBJ whole genome shotgun (WGS) entry which is preliminary data.</text>
</comment>
<dbReference type="PANTHER" id="PTHR21237:SF23">
    <property type="entry name" value="GRPE PROTEIN HOMOLOG, MITOCHONDRIAL"/>
    <property type="match status" value="1"/>
</dbReference>
<reference evidence="4 5" key="1">
    <citation type="submission" date="2023-08" db="EMBL/GenBank/DDBJ databases">
        <title>A Necator americanus chromosomal reference genome.</title>
        <authorList>
            <person name="Ilik V."/>
            <person name="Petrzelkova K.J."/>
            <person name="Pardy F."/>
            <person name="Fuh T."/>
            <person name="Niatou-Singa F.S."/>
            <person name="Gouil Q."/>
            <person name="Baker L."/>
            <person name="Ritchie M.E."/>
            <person name="Jex A.R."/>
            <person name="Gazzola D."/>
            <person name="Li H."/>
            <person name="Toshio Fujiwara R."/>
            <person name="Zhan B."/>
            <person name="Aroian R.V."/>
            <person name="Pafco B."/>
            <person name="Schwarz E.M."/>
        </authorList>
    </citation>
    <scope>NUCLEOTIDE SEQUENCE [LARGE SCALE GENOMIC DNA]</scope>
    <source>
        <strain evidence="4 5">Aroian</strain>
        <tissue evidence="4">Whole animal</tissue>
    </source>
</reference>
<accession>A0ABR1CVQ3</accession>
<dbReference type="Pfam" id="PF01025">
    <property type="entry name" value="GrpE"/>
    <property type="match status" value="1"/>
</dbReference>
<evidence type="ECO:0008006" key="6">
    <source>
        <dbReference type="Google" id="ProtNLM"/>
    </source>
</evidence>
<name>A0ABR1CVQ3_NECAM</name>
<evidence type="ECO:0000313" key="5">
    <source>
        <dbReference type="Proteomes" id="UP001303046"/>
    </source>
</evidence>
<dbReference type="Proteomes" id="UP001303046">
    <property type="component" value="Unassembled WGS sequence"/>
</dbReference>
<dbReference type="Gene3D" id="3.90.20.20">
    <property type="match status" value="1"/>
</dbReference>